<dbReference type="EMBL" id="JBHUOZ010000003">
    <property type="protein sequence ID" value="MFD2921597.1"/>
    <property type="molecule type" value="Genomic_DNA"/>
</dbReference>
<feature type="domain" description="N-acetyltransferase" evidence="1">
    <location>
        <begin position="10"/>
        <end position="177"/>
    </location>
</feature>
<dbReference type="RefSeq" id="WP_386102216.1">
    <property type="nucleotide sequence ID" value="NZ_JBHUOZ010000003.1"/>
</dbReference>
<dbReference type="Pfam" id="PF00583">
    <property type="entry name" value="Acetyltransf_1"/>
    <property type="match status" value="1"/>
</dbReference>
<proteinExistence type="predicted"/>
<keyword evidence="2" id="KW-0012">Acyltransferase</keyword>
<dbReference type="CDD" id="cd04301">
    <property type="entry name" value="NAT_SF"/>
    <property type="match status" value="1"/>
</dbReference>
<dbReference type="PROSITE" id="PS51186">
    <property type="entry name" value="GNAT"/>
    <property type="match status" value="1"/>
</dbReference>
<dbReference type="GO" id="GO:0016746">
    <property type="term" value="F:acyltransferase activity"/>
    <property type="evidence" value="ECO:0007669"/>
    <property type="project" value="UniProtKB-KW"/>
</dbReference>
<reference evidence="3" key="1">
    <citation type="journal article" date="2019" name="Int. J. Syst. Evol. Microbiol.">
        <title>The Global Catalogue of Microorganisms (GCM) 10K type strain sequencing project: providing services to taxonomists for standard genome sequencing and annotation.</title>
        <authorList>
            <consortium name="The Broad Institute Genomics Platform"/>
            <consortium name="The Broad Institute Genome Sequencing Center for Infectious Disease"/>
            <person name="Wu L."/>
            <person name="Ma J."/>
        </authorList>
    </citation>
    <scope>NUCLEOTIDE SEQUENCE [LARGE SCALE GENOMIC DNA]</scope>
    <source>
        <strain evidence="3">KCTC 23299</strain>
    </source>
</reference>
<comment type="caution">
    <text evidence="2">The sequence shown here is derived from an EMBL/GenBank/DDBJ whole genome shotgun (WGS) entry which is preliminary data.</text>
</comment>
<organism evidence="2 3">
    <name type="scientific">Terrimonas rubra</name>
    <dbReference type="NCBI Taxonomy" id="1035890"/>
    <lineage>
        <taxon>Bacteria</taxon>
        <taxon>Pseudomonadati</taxon>
        <taxon>Bacteroidota</taxon>
        <taxon>Chitinophagia</taxon>
        <taxon>Chitinophagales</taxon>
        <taxon>Chitinophagaceae</taxon>
        <taxon>Terrimonas</taxon>
    </lineage>
</organism>
<dbReference type="InterPro" id="IPR000182">
    <property type="entry name" value="GNAT_dom"/>
</dbReference>
<keyword evidence="3" id="KW-1185">Reference proteome</keyword>
<dbReference type="Gene3D" id="3.40.630.30">
    <property type="match status" value="1"/>
</dbReference>
<evidence type="ECO:0000313" key="2">
    <source>
        <dbReference type="EMBL" id="MFD2921597.1"/>
    </source>
</evidence>
<evidence type="ECO:0000313" key="3">
    <source>
        <dbReference type="Proteomes" id="UP001597511"/>
    </source>
</evidence>
<name>A0ABW6AA13_9BACT</name>
<protein>
    <submittedName>
        <fullName evidence="2">GNAT family N-acetyltransferase</fullName>
        <ecNumber evidence="2">2.3.-.-</ecNumber>
    </submittedName>
</protein>
<gene>
    <name evidence="2" type="ORF">ACFS6H_17900</name>
</gene>
<evidence type="ECO:0000259" key="1">
    <source>
        <dbReference type="PROSITE" id="PS51186"/>
    </source>
</evidence>
<keyword evidence="2" id="KW-0808">Transferase</keyword>
<dbReference type="Proteomes" id="UP001597511">
    <property type="component" value="Unassembled WGS sequence"/>
</dbReference>
<dbReference type="EC" id="2.3.-.-" evidence="2"/>
<dbReference type="SUPFAM" id="SSF55729">
    <property type="entry name" value="Acyl-CoA N-acyltransferases (Nat)"/>
    <property type="match status" value="1"/>
</dbReference>
<sequence length="177" mass="19783">MNAVPTEPAIRLRKAKNEDSAVIWTILQQAIEQRRLDGSTQWQDGYPNPASIQADIDNGYGFVLVTGDDTVIAYAAVILNNEPAYEAIEGKWLTNDDFFVVHRVAVSNTMKGKGIATELFRLLEPFAIAQNVFSIKVDTNFDNAPMLKILDRLGYTYCGEVFFRGSSRKAFEKVLTV</sequence>
<dbReference type="InterPro" id="IPR016181">
    <property type="entry name" value="Acyl_CoA_acyltransferase"/>
</dbReference>
<accession>A0ABW6AA13</accession>